<sequence>MATSHNWNDNEEDVLLTILEEMVVDGVRCETGSFKAGTFVMVAIKMREMIPGINIEPKHIQNKLKRLKEKYSSAYDMMNTSGFGWNDEKKCVAMDSDDVLQLWVKKHPNASYKPNKLFPLYLRLCTVFGRDRATGSMAESAADAMENMELENEDCDETFEMPLTSPTPSLSVGTSSASQPIKKMNRNKNDADANIVAVICEGSDKAVTEMKNLGESFTLREAKAKLHSQLKAMGIPYDQVLKFSMKLVKDIDMLSFGVPWMTLTSQISLKCLWMAAEH</sequence>
<reference evidence="2 3" key="1">
    <citation type="submission" date="2018-10" db="EMBL/GenBank/DDBJ databases">
        <title>A high-quality apple genome assembly.</title>
        <authorList>
            <person name="Hu J."/>
        </authorList>
    </citation>
    <scope>NUCLEOTIDE SEQUENCE [LARGE SCALE GENOMIC DNA]</scope>
    <source>
        <strain evidence="3">cv. HFTH1</strain>
        <tissue evidence="2">Young leaf</tissue>
    </source>
</reference>
<dbReference type="Pfam" id="PF12776">
    <property type="entry name" value="Myb_DNA-bind_3"/>
    <property type="match status" value="1"/>
</dbReference>
<protein>
    <recommendedName>
        <fullName evidence="1">Myb/SANT-like domain-containing protein</fullName>
    </recommendedName>
</protein>
<dbReference type="Proteomes" id="UP000290289">
    <property type="component" value="Chromosome 7"/>
</dbReference>
<name>A0A498JHD5_MALDO</name>
<proteinExistence type="predicted"/>
<organism evidence="2 3">
    <name type="scientific">Malus domestica</name>
    <name type="common">Apple</name>
    <name type="synonym">Pyrus malus</name>
    <dbReference type="NCBI Taxonomy" id="3750"/>
    <lineage>
        <taxon>Eukaryota</taxon>
        <taxon>Viridiplantae</taxon>
        <taxon>Streptophyta</taxon>
        <taxon>Embryophyta</taxon>
        <taxon>Tracheophyta</taxon>
        <taxon>Spermatophyta</taxon>
        <taxon>Magnoliopsida</taxon>
        <taxon>eudicotyledons</taxon>
        <taxon>Gunneridae</taxon>
        <taxon>Pentapetalae</taxon>
        <taxon>rosids</taxon>
        <taxon>fabids</taxon>
        <taxon>Rosales</taxon>
        <taxon>Rosaceae</taxon>
        <taxon>Amygdaloideae</taxon>
        <taxon>Maleae</taxon>
        <taxon>Malus</taxon>
    </lineage>
</organism>
<dbReference type="PANTHER" id="PTHR46250:SF18">
    <property type="entry name" value="MYB_SANT-LIKE DOMAIN-CONTAINING PROTEIN"/>
    <property type="match status" value="1"/>
</dbReference>
<dbReference type="InterPro" id="IPR024752">
    <property type="entry name" value="Myb/SANT-like_dom"/>
</dbReference>
<feature type="domain" description="Myb/SANT-like" evidence="1">
    <location>
        <begin position="6"/>
        <end position="95"/>
    </location>
</feature>
<evidence type="ECO:0000313" key="3">
    <source>
        <dbReference type="Proteomes" id="UP000290289"/>
    </source>
</evidence>
<dbReference type="PANTHER" id="PTHR46250">
    <property type="entry name" value="MYB/SANT-LIKE DNA-BINDING DOMAIN PROTEIN-RELATED"/>
    <property type="match status" value="1"/>
</dbReference>
<comment type="caution">
    <text evidence="2">The sequence shown here is derived from an EMBL/GenBank/DDBJ whole genome shotgun (WGS) entry which is preliminary data.</text>
</comment>
<accession>A0A498JHD5</accession>
<dbReference type="AlphaFoldDB" id="A0A498JHD5"/>
<dbReference type="EMBL" id="RDQH01000333">
    <property type="protein sequence ID" value="RXH94315.1"/>
    <property type="molecule type" value="Genomic_DNA"/>
</dbReference>
<gene>
    <name evidence="2" type="ORF">DVH24_023999</name>
</gene>
<evidence type="ECO:0000259" key="1">
    <source>
        <dbReference type="Pfam" id="PF12776"/>
    </source>
</evidence>
<evidence type="ECO:0000313" key="2">
    <source>
        <dbReference type="EMBL" id="RXH94315.1"/>
    </source>
</evidence>
<keyword evidence="3" id="KW-1185">Reference proteome</keyword>